<dbReference type="InterPro" id="IPR010994">
    <property type="entry name" value="RuvA_2-like"/>
</dbReference>
<dbReference type="InterPro" id="IPR051675">
    <property type="entry name" value="Endo/Exo/Phosphatase_dom_1"/>
</dbReference>
<dbReference type="InterPro" id="IPR004509">
    <property type="entry name" value="Competence_ComEA_HhH"/>
</dbReference>
<evidence type="ECO:0000313" key="3">
    <source>
        <dbReference type="EMBL" id="MBW8182282.1"/>
    </source>
</evidence>
<dbReference type="EMBL" id="JAHZST010000001">
    <property type="protein sequence ID" value="MBW8182282.1"/>
    <property type="molecule type" value="Genomic_DNA"/>
</dbReference>
<proteinExistence type="predicted"/>
<sequence>MKNHITIVGLLFLASVSLGVNAGQKPKAAPTPVENSATQAQAQSLSININTAEVADLVRLKGIGEAKAKAIIEFRQANGNFKAVNELEQVKGIGAKLVEKNRSLIVL</sequence>
<dbReference type="Pfam" id="PF12836">
    <property type="entry name" value="HHH_3"/>
    <property type="match status" value="1"/>
</dbReference>
<dbReference type="Proteomes" id="UP001195963">
    <property type="component" value="Unassembled WGS sequence"/>
</dbReference>
<dbReference type="InterPro" id="IPR003583">
    <property type="entry name" value="Hlx-hairpin-Hlx_DNA-bd_motif"/>
</dbReference>
<feature type="signal peptide" evidence="1">
    <location>
        <begin position="1"/>
        <end position="22"/>
    </location>
</feature>
<keyword evidence="3" id="KW-0238">DNA-binding</keyword>
<comment type="caution">
    <text evidence="3">The sequence shown here is derived from an EMBL/GenBank/DDBJ whole genome shotgun (WGS) entry which is preliminary data.</text>
</comment>
<keyword evidence="4" id="KW-1185">Reference proteome</keyword>
<gene>
    <name evidence="3" type="ORF">K0625_01265</name>
</gene>
<protein>
    <submittedName>
        <fullName evidence="3">ComEA family DNA-binding protein</fullName>
    </submittedName>
</protein>
<dbReference type="GO" id="GO:0003677">
    <property type="term" value="F:DNA binding"/>
    <property type="evidence" value="ECO:0007669"/>
    <property type="project" value="UniProtKB-KW"/>
</dbReference>
<evidence type="ECO:0000256" key="1">
    <source>
        <dbReference type="SAM" id="SignalP"/>
    </source>
</evidence>
<dbReference type="PANTHER" id="PTHR21180">
    <property type="entry name" value="ENDONUCLEASE/EXONUCLEASE/PHOSPHATASE FAMILY DOMAIN-CONTAINING PROTEIN 1"/>
    <property type="match status" value="1"/>
</dbReference>
<dbReference type="SUPFAM" id="SSF47781">
    <property type="entry name" value="RuvA domain 2-like"/>
    <property type="match status" value="1"/>
</dbReference>
<evidence type="ECO:0000313" key="4">
    <source>
        <dbReference type="Proteomes" id="UP001195963"/>
    </source>
</evidence>
<feature type="chain" id="PRO_5046898618" evidence="1">
    <location>
        <begin position="23"/>
        <end position="107"/>
    </location>
</feature>
<dbReference type="SMART" id="SM00278">
    <property type="entry name" value="HhH1"/>
    <property type="match status" value="2"/>
</dbReference>
<dbReference type="Gene3D" id="1.10.150.280">
    <property type="entry name" value="AF1531-like domain"/>
    <property type="match status" value="1"/>
</dbReference>
<name>A0ABS7DY48_9GAMM</name>
<reference evidence="3 4" key="1">
    <citation type="submission" date="2021-07" db="EMBL/GenBank/DDBJ databases">
        <title>Shewanella sp. nov, isolated from SCS.</title>
        <authorList>
            <person name="Cao W.R."/>
        </authorList>
    </citation>
    <scope>NUCLEOTIDE SEQUENCE [LARGE SCALE GENOMIC DNA]</scope>
    <source>
        <strain evidence="3 4">NR704-98</strain>
    </source>
</reference>
<dbReference type="NCBIfam" id="TIGR00426">
    <property type="entry name" value="competence protein ComEA helix-hairpin-helix repeat region"/>
    <property type="match status" value="1"/>
</dbReference>
<feature type="domain" description="Helix-hairpin-helix DNA-binding motif class 1" evidence="2">
    <location>
        <begin position="55"/>
        <end position="74"/>
    </location>
</feature>
<evidence type="ECO:0000259" key="2">
    <source>
        <dbReference type="SMART" id="SM00278"/>
    </source>
</evidence>
<organism evidence="3 4">
    <name type="scientific">Shewanella nanhaiensis</name>
    <dbReference type="NCBI Taxonomy" id="2864872"/>
    <lineage>
        <taxon>Bacteria</taxon>
        <taxon>Pseudomonadati</taxon>
        <taxon>Pseudomonadota</taxon>
        <taxon>Gammaproteobacteria</taxon>
        <taxon>Alteromonadales</taxon>
        <taxon>Shewanellaceae</taxon>
        <taxon>Shewanella</taxon>
    </lineage>
</organism>
<feature type="domain" description="Helix-hairpin-helix DNA-binding motif class 1" evidence="2">
    <location>
        <begin position="85"/>
        <end position="104"/>
    </location>
</feature>
<accession>A0ABS7DY48</accession>
<keyword evidence="1" id="KW-0732">Signal</keyword>
<dbReference type="PANTHER" id="PTHR21180:SF32">
    <property type="entry name" value="ENDONUCLEASE_EXONUCLEASE_PHOSPHATASE FAMILY DOMAIN-CONTAINING PROTEIN 1"/>
    <property type="match status" value="1"/>
</dbReference>
<dbReference type="RefSeq" id="WP_220107998.1">
    <property type="nucleotide sequence ID" value="NZ_JAHZST010000001.1"/>
</dbReference>